<gene>
    <name evidence="3" type="ORF">GCM10023351_13260</name>
</gene>
<comment type="caution">
    <text evidence="3">The sequence shown here is derived from an EMBL/GenBank/DDBJ whole genome shotgun (WGS) entry which is preliminary data.</text>
</comment>
<keyword evidence="1" id="KW-0472">Membrane</keyword>
<feature type="signal peptide" evidence="2">
    <location>
        <begin position="1"/>
        <end position="39"/>
    </location>
</feature>
<accession>A0ABP9A189</accession>
<evidence type="ECO:0000313" key="4">
    <source>
        <dbReference type="Proteomes" id="UP001501645"/>
    </source>
</evidence>
<dbReference type="RefSeq" id="WP_345437309.1">
    <property type="nucleotide sequence ID" value="NZ_BAABKO010000002.1"/>
</dbReference>
<keyword evidence="2" id="KW-0732">Signal</keyword>
<proteinExistence type="predicted"/>
<evidence type="ECO:0000256" key="2">
    <source>
        <dbReference type="SAM" id="SignalP"/>
    </source>
</evidence>
<reference evidence="4" key="1">
    <citation type="journal article" date="2019" name="Int. J. Syst. Evol. Microbiol.">
        <title>The Global Catalogue of Microorganisms (GCM) 10K type strain sequencing project: providing services to taxonomists for standard genome sequencing and annotation.</title>
        <authorList>
            <consortium name="The Broad Institute Genomics Platform"/>
            <consortium name="The Broad Institute Genome Sequencing Center for Infectious Disease"/>
            <person name="Wu L."/>
            <person name="Ma J."/>
        </authorList>
    </citation>
    <scope>NUCLEOTIDE SEQUENCE [LARGE SCALE GENOMIC DNA]</scope>
    <source>
        <strain evidence="4">JCM 18537</strain>
    </source>
</reference>
<dbReference type="Gene3D" id="2.60.40.230">
    <property type="entry name" value="Neocarzinostatin-like"/>
    <property type="match status" value="1"/>
</dbReference>
<dbReference type="EMBL" id="BAABKO010000002">
    <property type="protein sequence ID" value="GAA4770764.1"/>
    <property type="molecule type" value="Genomic_DNA"/>
</dbReference>
<evidence type="ECO:0008006" key="5">
    <source>
        <dbReference type="Google" id="ProtNLM"/>
    </source>
</evidence>
<feature type="chain" id="PRO_5046535144" description="Htaa domain-containing protein" evidence="2">
    <location>
        <begin position="40"/>
        <end position="385"/>
    </location>
</feature>
<evidence type="ECO:0000256" key="1">
    <source>
        <dbReference type="SAM" id="Phobius"/>
    </source>
</evidence>
<keyword evidence="1" id="KW-0812">Transmembrane</keyword>
<sequence length="385" mass="37865">MTIQATATPRRTVRRVRTAAAVLLALGAALLAPATAAHAAAGVSVTSSLGDGRVDAEYATSITVTGSGFQSVQGGFGGIYVLFGWVDQSGWKPSEGGVVGDDYLYIPDSEAKDNQGYQRFVSFPGSETEASAQAVIDASGSWSVQMTVPGPQFQALDRSGNATTVDCLSVQCGVITFGAHGVKNAANETFTPVEFVVPEAGAEAPATGAATGSDASAASGDAADSADAAAGATVQDAVAIGDLRLGMSTATLTAGDVLSFTARGFAAGEQVVASLDGGVSAVGPLAAGSAGEVAGVLQLPADLAAGTHLVTVTGAATEGVVEAEITVAANAVAGAAAATESGAPAWVITVMLVAVALAAVLVVANIVTAIVRAARTRRARTEVAA</sequence>
<dbReference type="Proteomes" id="UP001501645">
    <property type="component" value="Unassembled WGS sequence"/>
</dbReference>
<evidence type="ECO:0000313" key="3">
    <source>
        <dbReference type="EMBL" id="GAA4770764.1"/>
    </source>
</evidence>
<dbReference type="PROSITE" id="PS51318">
    <property type="entry name" value="TAT"/>
    <property type="match status" value="1"/>
</dbReference>
<keyword evidence="4" id="KW-1185">Reference proteome</keyword>
<protein>
    <recommendedName>
        <fullName evidence="5">Htaa domain-containing protein</fullName>
    </recommendedName>
</protein>
<organism evidence="3 4">
    <name type="scientific">Microbacterium gilvum</name>
    <dbReference type="NCBI Taxonomy" id="1336204"/>
    <lineage>
        <taxon>Bacteria</taxon>
        <taxon>Bacillati</taxon>
        <taxon>Actinomycetota</taxon>
        <taxon>Actinomycetes</taxon>
        <taxon>Micrococcales</taxon>
        <taxon>Microbacteriaceae</taxon>
        <taxon>Microbacterium</taxon>
    </lineage>
</organism>
<keyword evidence="1" id="KW-1133">Transmembrane helix</keyword>
<feature type="transmembrane region" description="Helical" evidence="1">
    <location>
        <begin position="345"/>
        <end position="371"/>
    </location>
</feature>
<name>A0ABP9A189_9MICO</name>
<dbReference type="InterPro" id="IPR006311">
    <property type="entry name" value="TAT_signal"/>
</dbReference>